<dbReference type="FunFam" id="1.25.40.10:FF:000808">
    <property type="entry name" value="Pentatricopeptide repeat-containing protein At4g32430, mitochondrial"/>
    <property type="match status" value="1"/>
</dbReference>
<dbReference type="PROSITE" id="PS51375">
    <property type="entry name" value="PPR"/>
    <property type="match status" value="3"/>
</dbReference>
<feature type="transmembrane region" description="Helical" evidence="3">
    <location>
        <begin position="642"/>
        <end position="662"/>
    </location>
</feature>
<comment type="caution">
    <text evidence="4">The sequence shown here is derived from an EMBL/GenBank/DDBJ whole genome shotgun (WGS) entry which is preliminary data.</text>
</comment>
<dbReference type="PANTHER" id="PTHR47926">
    <property type="entry name" value="PENTATRICOPEPTIDE REPEAT-CONTAINING PROTEIN"/>
    <property type="match status" value="1"/>
</dbReference>
<proteinExistence type="predicted"/>
<dbReference type="InterPro" id="IPR011990">
    <property type="entry name" value="TPR-like_helical_dom_sf"/>
</dbReference>
<dbReference type="Pfam" id="PF13041">
    <property type="entry name" value="PPR_2"/>
    <property type="match status" value="3"/>
</dbReference>
<feature type="repeat" description="PPR" evidence="2">
    <location>
        <begin position="404"/>
        <end position="438"/>
    </location>
</feature>
<dbReference type="OrthoDB" id="185373at2759"/>
<evidence type="ECO:0000313" key="5">
    <source>
        <dbReference type="Proteomes" id="UP000631114"/>
    </source>
</evidence>
<evidence type="ECO:0000313" key="4">
    <source>
        <dbReference type="EMBL" id="KAF9613881.1"/>
    </source>
</evidence>
<evidence type="ECO:0008006" key="6">
    <source>
        <dbReference type="Google" id="ProtNLM"/>
    </source>
</evidence>
<dbReference type="Proteomes" id="UP000631114">
    <property type="component" value="Unassembled WGS sequence"/>
</dbReference>
<keyword evidence="3" id="KW-1133">Transmembrane helix</keyword>
<dbReference type="Pfam" id="PF01535">
    <property type="entry name" value="PPR"/>
    <property type="match status" value="3"/>
</dbReference>
<dbReference type="NCBIfam" id="TIGR00756">
    <property type="entry name" value="PPR"/>
    <property type="match status" value="5"/>
</dbReference>
<protein>
    <recommendedName>
        <fullName evidence="6">Pentatricopeptide repeat-containing protein</fullName>
    </recommendedName>
</protein>
<feature type="repeat" description="PPR" evidence="2">
    <location>
        <begin position="102"/>
        <end position="136"/>
    </location>
</feature>
<feature type="repeat" description="PPR" evidence="2">
    <location>
        <begin position="303"/>
        <end position="337"/>
    </location>
</feature>
<name>A0A835IAI1_9MAGN</name>
<evidence type="ECO:0000256" key="2">
    <source>
        <dbReference type="PROSITE-ProRule" id="PRU00708"/>
    </source>
</evidence>
<accession>A0A835IAI1</accession>
<evidence type="ECO:0000256" key="3">
    <source>
        <dbReference type="SAM" id="Phobius"/>
    </source>
</evidence>
<dbReference type="InterPro" id="IPR002885">
    <property type="entry name" value="PPR_rpt"/>
</dbReference>
<gene>
    <name evidence="4" type="ORF">IFM89_012429</name>
</gene>
<dbReference type="GO" id="GO:0009451">
    <property type="term" value="P:RNA modification"/>
    <property type="evidence" value="ECO:0007669"/>
    <property type="project" value="InterPro"/>
</dbReference>
<sequence length="732" mass="80881">MVPSTSVFRKLKYPSPYRTYHRSFHLSETAKFLGLEEEKYSHFLKKCGQTLNLEYGKATHAKLIKNALLSSLFINNYLLNMYAKCGETLQALKLFDEMPERNVVTWSSIISGLVQCGCCETAISMFASMRRDGVRANEFTFVSVLYACSFTESLALSYQVYGLIIRVGIESNVYLTNAFLTALIRHGNLVEAVELFENCTERDIVSWNAMIAGYLQYSYTDVPRIWCRMNHQGVVPDNFTFASVLTGLAAVSDLKLGLQVHAQLVKYGHGDENCVGNSLVDMYLKSKKLDDGLKAFSEMPFRDVISWTEMASGCLQCGVPKKALEVVEEMKSMGVRPNKFTLATALNACANLASLEDGKKAHGLRIKLGDKVDVCVENALLDMYSKCGYVDGAWTAFQLMKDRSVVSWTTMIMGFAQNGHAREALETFNKMRAERVQPNYITFICVLYACSEGGFIDEGWEYFSSMTADHGISPGEDHYACMVTLLGRAGKIKEAEELIRTMPFEPGVLVWQTLLGACRVHGDLETGKRAAQHALALDKEDPSTYILLSNIFADSSNWDGVGKLRELMETTSVRKIPGSSWIDLAARSSSSVLDHCSRSPTLLGPSTSSSPSSSALVLALLQLQVCLRAAPNCRTTFPFPATLLPCLLSLLLAPLSILYCLYVELQIRAALLGTLETRTPTLHSLETVWVEQLLDCGSVRFLAKCPKVPCGLEKRNNGAGMTTVCNVKVLAG</sequence>
<dbReference type="FunFam" id="1.25.40.10:FF:000073">
    <property type="entry name" value="Pentatricopeptide repeat-containing protein chloroplastic"/>
    <property type="match status" value="2"/>
</dbReference>
<dbReference type="Pfam" id="PF20431">
    <property type="entry name" value="E_motif"/>
    <property type="match status" value="1"/>
</dbReference>
<keyword evidence="3" id="KW-0812">Transmembrane</keyword>
<keyword evidence="3" id="KW-0472">Membrane</keyword>
<reference evidence="4 5" key="1">
    <citation type="submission" date="2020-10" db="EMBL/GenBank/DDBJ databases">
        <title>The Coptis chinensis genome and diversification of protoberbering-type alkaloids.</title>
        <authorList>
            <person name="Wang B."/>
            <person name="Shu S."/>
            <person name="Song C."/>
            <person name="Liu Y."/>
        </authorList>
    </citation>
    <scope>NUCLEOTIDE SEQUENCE [LARGE SCALE GENOMIC DNA]</scope>
    <source>
        <strain evidence="4">HL-2020</strain>
        <tissue evidence="4">Leaf</tissue>
    </source>
</reference>
<organism evidence="4 5">
    <name type="scientific">Coptis chinensis</name>
    <dbReference type="NCBI Taxonomy" id="261450"/>
    <lineage>
        <taxon>Eukaryota</taxon>
        <taxon>Viridiplantae</taxon>
        <taxon>Streptophyta</taxon>
        <taxon>Embryophyta</taxon>
        <taxon>Tracheophyta</taxon>
        <taxon>Spermatophyta</taxon>
        <taxon>Magnoliopsida</taxon>
        <taxon>Ranunculales</taxon>
        <taxon>Ranunculaceae</taxon>
        <taxon>Coptidoideae</taxon>
        <taxon>Coptis</taxon>
    </lineage>
</organism>
<dbReference type="InterPro" id="IPR046960">
    <property type="entry name" value="PPR_At4g14850-like_plant"/>
</dbReference>
<dbReference type="AlphaFoldDB" id="A0A835IAI1"/>
<dbReference type="EMBL" id="JADFTS010000003">
    <property type="protein sequence ID" value="KAF9613881.1"/>
    <property type="molecule type" value="Genomic_DNA"/>
</dbReference>
<evidence type="ECO:0000256" key="1">
    <source>
        <dbReference type="ARBA" id="ARBA00022737"/>
    </source>
</evidence>
<keyword evidence="5" id="KW-1185">Reference proteome</keyword>
<dbReference type="Gene3D" id="1.25.40.10">
    <property type="entry name" value="Tetratricopeptide repeat domain"/>
    <property type="match status" value="4"/>
</dbReference>
<dbReference type="FunFam" id="1.25.40.10:FF:001681">
    <property type="entry name" value="Pentatricopeptide repeat-containing protein At4g33170 family"/>
    <property type="match status" value="1"/>
</dbReference>
<dbReference type="InterPro" id="IPR046848">
    <property type="entry name" value="E_motif"/>
</dbReference>
<dbReference type="GO" id="GO:0003723">
    <property type="term" value="F:RNA binding"/>
    <property type="evidence" value="ECO:0007669"/>
    <property type="project" value="InterPro"/>
</dbReference>
<dbReference type="PANTHER" id="PTHR47926:SF349">
    <property type="entry name" value="(WILD MALAYSIAN BANANA) HYPOTHETICAL PROTEIN"/>
    <property type="match status" value="1"/>
</dbReference>
<keyword evidence="1" id="KW-0677">Repeat</keyword>